<feature type="compositionally biased region" description="Low complexity" evidence="1">
    <location>
        <begin position="147"/>
        <end position="172"/>
    </location>
</feature>
<dbReference type="AlphaFoldDB" id="A0A9P6QAX3"/>
<proteinExistence type="predicted"/>
<name>A0A9P6QAX3_9FUNG</name>
<reference evidence="3" key="1">
    <citation type="journal article" date="2020" name="Fungal Divers.">
        <title>Resolving the Mortierellaceae phylogeny through synthesis of multi-gene phylogenetics and phylogenomics.</title>
        <authorList>
            <person name="Vandepol N."/>
            <person name="Liber J."/>
            <person name="Desiro A."/>
            <person name="Na H."/>
            <person name="Kennedy M."/>
            <person name="Barry K."/>
            <person name="Grigoriev I.V."/>
            <person name="Miller A.N."/>
            <person name="O'Donnell K."/>
            <person name="Stajich J.E."/>
            <person name="Bonito G."/>
        </authorList>
    </citation>
    <scope>NUCLEOTIDE SEQUENCE</scope>
    <source>
        <strain evidence="3">BC1065</strain>
    </source>
</reference>
<evidence type="ECO:0000256" key="1">
    <source>
        <dbReference type="SAM" id="MobiDB-lite"/>
    </source>
</evidence>
<dbReference type="Proteomes" id="UP000807716">
    <property type="component" value="Unassembled WGS sequence"/>
</dbReference>
<feature type="signal peptide" evidence="2">
    <location>
        <begin position="1"/>
        <end position="20"/>
    </location>
</feature>
<gene>
    <name evidence="3" type="ORF">DFQ27_001139</name>
</gene>
<comment type="caution">
    <text evidence="3">The sequence shown here is derived from an EMBL/GenBank/DDBJ whole genome shotgun (WGS) entry which is preliminary data.</text>
</comment>
<accession>A0A9P6QAX3</accession>
<evidence type="ECO:0000313" key="3">
    <source>
        <dbReference type="EMBL" id="KAG0264552.1"/>
    </source>
</evidence>
<protein>
    <submittedName>
        <fullName evidence="3">Uncharacterized protein</fullName>
    </submittedName>
</protein>
<sequence length="201" mass="20635">MKTFTFAAATIAVLATSASAAIEDLDPTVRENVLKGRIAFELPGSTTVWDAGKTHTATWTYGCMNPNDTSKEFPIALYHGLGGTDQKLVPNITNVGMLTCVKENGKAAVTLPANLVTSDKYAIWVGTTPQSFSVPFTIKGIDPPKTSTPVSQPSVAPSPSASDATAAPQTTTEKPPSAAGSLQIATSLVAGLAVAVGALMA</sequence>
<dbReference type="OrthoDB" id="2432613at2759"/>
<evidence type="ECO:0000256" key="2">
    <source>
        <dbReference type="SAM" id="SignalP"/>
    </source>
</evidence>
<feature type="chain" id="PRO_5040119726" evidence="2">
    <location>
        <begin position="21"/>
        <end position="201"/>
    </location>
</feature>
<keyword evidence="4" id="KW-1185">Reference proteome</keyword>
<feature type="region of interest" description="Disordered" evidence="1">
    <location>
        <begin position="143"/>
        <end position="179"/>
    </location>
</feature>
<dbReference type="EMBL" id="JAAAJB010000136">
    <property type="protein sequence ID" value="KAG0264552.1"/>
    <property type="molecule type" value="Genomic_DNA"/>
</dbReference>
<organism evidence="3 4">
    <name type="scientific">Actinomortierella ambigua</name>
    <dbReference type="NCBI Taxonomy" id="1343610"/>
    <lineage>
        <taxon>Eukaryota</taxon>
        <taxon>Fungi</taxon>
        <taxon>Fungi incertae sedis</taxon>
        <taxon>Mucoromycota</taxon>
        <taxon>Mortierellomycotina</taxon>
        <taxon>Mortierellomycetes</taxon>
        <taxon>Mortierellales</taxon>
        <taxon>Mortierellaceae</taxon>
        <taxon>Actinomortierella</taxon>
    </lineage>
</organism>
<evidence type="ECO:0000313" key="4">
    <source>
        <dbReference type="Proteomes" id="UP000807716"/>
    </source>
</evidence>
<keyword evidence="2" id="KW-0732">Signal</keyword>